<reference evidence="5 8" key="5">
    <citation type="submission" date="2020-02" db="EMBL/GenBank/DDBJ databases">
        <title>Newly sequenced genome of strain CSTR1 showed variability in Candidatus Kuenenia stuttgartiensis genomes.</title>
        <authorList>
            <person name="Ding C."/>
            <person name="Adrian L."/>
        </authorList>
    </citation>
    <scope>NUCLEOTIDE SEQUENCE [LARGE SCALE GENOMIC DNA]</scope>
    <source>
        <strain evidence="5 8">CSTR1</strain>
    </source>
</reference>
<dbReference type="Proteomes" id="UP000221734">
    <property type="component" value="Chromosome Kuenenia_stuttgartiensis_MBR1"/>
</dbReference>
<reference evidence="6" key="3">
    <citation type="submission" date="2017-10" db="EMBL/GenBank/DDBJ databases">
        <authorList>
            <person name="Banno H."/>
            <person name="Chua N.-H."/>
        </authorList>
    </citation>
    <scope>NUCLEOTIDE SEQUENCE [LARGE SCALE GENOMIC DNA]</scope>
    <source>
        <strain evidence="6">Kuenenia_mbr1_ru-nijmegen</strain>
    </source>
</reference>
<name>Q1PV69_KUEST</name>
<dbReference type="OrthoDB" id="259761at2"/>
<keyword evidence="1" id="KW-0472">Membrane</keyword>
<feature type="domain" description="SHOCT" evidence="3">
    <location>
        <begin position="547"/>
        <end position="573"/>
    </location>
</feature>
<reference evidence="4" key="2">
    <citation type="submission" date="2006-01" db="EMBL/GenBank/DDBJ databases">
        <authorList>
            <person name="Genoscope"/>
        </authorList>
    </citation>
    <scope>NUCLEOTIDE SEQUENCE</scope>
</reference>
<evidence type="ECO:0000313" key="7">
    <source>
        <dbReference type="Proteomes" id="UP000221734"/>
    </source>
</evidence>
<evidence type="ECO:0000313" key="5">
    <source>
        <dbReference type="EMBL" id="QII09451.1"/>
    </source>
</evidence>
<evidence type="ECO:0000256" key="1">
    <source>
        <dbReference type="SAM" id="Phobius"/>
    </source>
</evidence>
<dbReference type="EMBL" id="CP049055">
    <property type="protein sequence ID" value="QII09451.1"/>
    <property type="molecule type" value="Genomic_DNA"/>
</dbReference>
<dbReference type="Gene3D" id="2.60.120.10">
    <property type="entry name" value="Jelly Rolls"/>
    <property type="match status" value="1"/>
</dbReference>
<dbReference type="InterPro" id="IPR018649">
    <property type="entry name" value="SHOCT"/>
</dbReference>
<reference evidence="4" key="1">
    <citation type="journal article" date="2006" name="Nature">
        <title>Deciphering the evolution and metabolism of an anammox bacterium from a community genome.</title>
        <authorList>
            <person name="Strous M."/>
            <person name="Pelletier E."/>
            <person name="Mangenot S."/>
            <person name="Rattei T."/>
            <person name="Lehner A."/>
            <person name="Taylor M.W."/>
            <person name="Horn M."/>
            <person name="Daims H."/>
            <person name="Bartol-Mavel D."/>
            <person name="Wincker P."/>
            <person name="Barbe V."/>
            <person name="Fonknechten N."/>
            <person name="Vallenet D."/>
            <person name="Segurens B."/>
            <person name="Schenowitz-Truong C."/>
            <person name="Medigue C."/>
            <person name="Collingro A."/>
            <person name="Snel B."/>
            <person name="Dutilh B.E."/>
            <person name="OpDenCamp H.J.M."/>
            <person name="vanDerDrift C."/>
            <person name="Cirpus I."/>
            <person name="vanDePas-Schoonen K.T."/>
            <person name="Harhangi H.R."/>
            <person name="vanNiftrik L."/>
            <person name="Schmid M."/>
            <person name="Keltjens J."/>
            <person name="vanDeVossenberg J."/>
            <person name="Kartal B."/>
            <person name="Meier H."/>
            <person name="Frishman D."/>
            <person name="Huynen M.A."/>
            <person name="Mewes H."/>
            <person name="Weissenbach J."/>
            <person name="Jetten M.S.M."/>
            <person name="Wagner M."/>
            <person name="LePaslier D."/>
        </authorList>
    </citation>
    <scope>NUCLEOTIDE SEQUENCE</scope>
</reference>
<evidence type="ECO:0000313" key="4">
    <source>
        <dbReference type="EMBL" id="CAJ71122.1"/>
    </source>
</evidence>
<organism evidence="4">
    <name type="scientific">Kuenenia stuttgartiensis</name>
    <dbReference type="NCBI Taxonomy" id="174633"/>
    <lineage>
        <taxon>Bacteria</taxon>
        <taxon>Pseudomonadati</taxon>
        <taxon>Planctomycetota</taxon>
        <taxon>Candidatus Brocadiia</taxon>
        <taxon>Candidatus Brocadiales</taxon>
        <taxon>Candidatus Brocadiaceae</taxon>
        <taxon>Candidatus Kuenenia</taxon>
    </lineage>
</organism>
<gene>
    <name evidence="5" type="ORF">KsCSTR_00720</name>
    <name evidence="6" type="ORF">KSMBR1_2084</name>
    <name evidence="4" type="ORF">kustc0377</name>
</gene>
<evidence type="ECO:0000313" key="8">
    <source>
        <dbReference type="Proteomes" id="UP000501926"/>
    </source>
</evidence>
<feature type="domain" description="SHOCT" evidence="3">
    <location>
        <begin position="296"/>
        <end position="320"/>
    </location>
</feature>
<protein>
    <submittedName>
        <fullName evidence="5">Cupin domain protein</fullName>
    </submittedName>
</protein>
<reference evidence="7" key="4">
    <citation type="submission" date="2017-10" db="EMBL/GenBank/DDBJ databases">
        <authorList>
            <person name="Frank J."/>
        </authorList>
    </citation>
    <scope>NUCLEOTIDE SEQUENCE [LARGE SCALE GENOMIC DNA]</scope>
</reference>
<dbReference type="Pfam" id="PF07883">
    <property type="entry name" value="Cupin_2"/>
    <property type="match status" value="1"/>
</dbReference>
<evidence type="ECO:0000313" key="6">
    <source>
        <dbReference type="EMBL" id="SOH04581.1"/>
    </source>
</evidence>
<accession>Q1PV69</accession>
<dbReference type="SUPFAM" id="SSF51182">
    <property type="entry name" value="RmlC-like cupins"/>
    <property type="match status" value="1"/>
</dbReference>
<evidence type="ECO:0000259" key="2">
    <source>
        <dbReference type="Pfam" id="PF07883"/>
    </source>
</evidence>
<dbReference type="KEGG" id="kst:KSMBR1_2084"/>
<keyword evidence="7" id="KW-1185">Reference proteome</keyword>
<dbReference type="InterPro" id="IPR014710">
    <property type="entry name" value="RmlC-like_jellyroll"/>
</dbReference>
<evidence type="ECO:0000259" key="3">
    <source>
        <dbReference type="Pfam" id="PF09851"/>
    </source>
</evidence>
<proteinExistence type="predicted"/>
<feature type="transmembrane region" description="Helical" evidence="1">
    <location>
        <begin position="7"/>
        <end position="24"/>
    </location>
</feature>
<dbReference type="InterPro" id="IPR013096">
    <property type="entry name" value="Cupin_2"/>
</dbReference>
<keyword evidence="1" id="KW-1133">Transmembrane helix</keyword>
<dbReference type="Pfam" id="PF09851">
    <property type="entry name" value="SHOCT"/>
    <property type="match status" value="4"/>
</dbReference>
<feature type="domain" description="SHOCT" evidence="3">
    <location>
        <begin position="459"/>
        <end position="484"/>
    </location>
</feature>
<feature type="domain" description="SHOCT" evidence="3">
    <location>
        <begin position="413"/>
        <end position="438"/>
    </location>
</feature>
<dbReference type="InterPro" id="IPR052538">
    <property type="entry name" value="Flavonoid_dioxygenase-like"/>
</dbReference>
<dbReference type="InterPro" id="IPR011051">
    <property type="entry name" value="RmlC_Cupin_sf"/>
</dbReference>
<keyword evidence="1" id="KW-0812">Transmembrane</keyword>
<sequence length="576" mass="65825">MTIYSKCFAPILNIVLNIAIMAYIKRTPFSLSLLVLLFVGIGCTTVKYYPSNFVESLKHPTKFPDIFDFSVQNIEDVVEKNPLLEGEDVKITDVGENRNSSMHVLQLRENTEYSSHYHKRHDEVIYVKKGNAIAILDGTRYMVKSGSILQIPSKTVHKFVNTGDEAFMAISIFSPPFDGRDQKFTQKEKKTDRGAKEEKRLAGVTAKKIKEEVEVSSEEGTEKEIIEETEKVATAEEGMKEKAALPLSDVRDFQTKKEGTASYDYLTLKERGKKKAKNAESVEPPEVDIVSLHEKLTRLLKLKEEGIISADEYEKKKDALIMGGEKYTFAEPENLPKRDLPQKDAALLKKVDEYAQLPEDTYRLPNAPLDKHTDIEETYYKEEPYTQPGGEQRQGGEGYEGTSAIETLPTDHKLRLLHEMLSEGLISAEDFEIKKRELVLKTEEKTFPIPPPPGADREEKLSALKELYKEGLITEEDYRHKYNELSVKEESGSFAFDENPYNEKVSELEGLYNDRLITEEDYRFKYKELTGRDVFTSDIIDKDVNNEKLSELRELMEQGIITKEDYEAKKAQLTSN</sequence>
<dbReference type="PANTHER" id="PTHR43346:SF1">
    <property type="entry name" value="QUERCETIN 2,3-DIOXYGENASE-RELATED"/>
    <property type="match status" value="1"/>
</dbReference>
<feature type="domain" description="Cupin type-2" evidence="2">
    <location>
        <begin position="110"/>
        <end position="173"/>
    </location>
</feature>
<dbReference type="Proteomes" id="UP000501926">
    <property type="component" value="Chromosome"/>
</dbReference>
<dbReference type="PANTHER" id="PTHR43346">
    <property type="entry name" value="LIGAND BINDING DOMAIN PROTEIN, PUTATIVE (AFU_ORTHOLOGUE AFUA_6G14370)-RELATED"/>
    <property type="match status" value="1"/>
</dbReference>
<dbReference type="EMBL" id="CT573073">
    <property type="protein sequence ID" value="CAJ71122.1"/>
    <property type="molecule type" value="Genomic_DNA"/>
</dbReference>
<dbReference type="EMBL" id="LT934425">
    <property type="protein sequence ID" value="SOH04581.1"/>
    <property type="molecule type" value="Genomic_DNA"/>
</dbReference>
<dbReference type="AlphaFoldDB" id="Q1PV69"/>